<proteinExistence type="predicted"/>
<feature type="non-terminal residue" evidence="2">
    <location>
        <position position="1"/>
    </location>
</feature>
<comment type="caution">
    <text evidence="2">The sequence shown here is derived from an EMBL/GenBank/DDBJ whole genome shotgun (WGS) entry which is preliminary data.</text>
</comment>
<evidence type="ECO:0000256" key="1">
    <source>
        <dbReference type="SAM" id="MobiDB-lite"/>
    </source>
</evidence>
<sequence length="243" mass="25836">LFDAAGNQVGNLVTADHSTYPECGDPTTGNCFEPNSTPYCDDAECCRAVCEQLPHCCDVAWDQHCAAAAQEICRPCPQARIIESSPPNGVVDARQPNTPRASLPRQGIGTEDEPIVVALYPPITDAAHCFNLCETAVDQILSANYIVSVSGSGTGQYKIVLHHAITAGAVTTIQYKGGGSYVEFTSHPANVNADSAAAPFDILKIIDYINGVATSPWGIYSEDVDRSNLLGPSDILRVIDLLN</sequence>
<dbReference type="EMBL" id="BARS01048058">
    <property type="protein sequence ID" value="GAG32411.1"/>
    <property type="molecule type" value="Genomic_DNA"/>
</dbReference>
<dbReference type="AlphaFoldDB" id="X0Y6B5"/>
<organism evidence="2">
    <name type="scientific">marine sediment metagenome</name>
    <dbReference type="NCBI Taxonomy" id="412755"/>
    <lineage>
        <taxon>unclassified sequences</taxon>
        <taxon>metagenomes</taxon>
        <taxon>ecological metagenomes</taxon>
    </lineage>
</organism>
<feature type="region of interest" description="Disordered" evidence="1">
    <location>
        <begin position="87"/>
        <end position="107"/>
    </location>
</feature>
<gene>
    <name evidence="2" type="ORF">S01H1_72101</name>
</gene>
<protein>
    <submittedName>
        <fullName evidence="2">Uncharacterized protein</fullName>
    </submittedName>
</protein>
<reference evidence="2" key="1">
    <citation type="journal article" date="2014" name="Front. Microbiol.">
        <title>High frequency of phylogenetically diverse reductive dehalogenase-homologous genes in deep subseafloor sedimentary metagenomes.</title>
        <authorList>
            <person name="Kawai M."/>
            <person name="Futagami T."/>
            <person name="Toyoda A."/>
            <person name="Takaki Y."/>
            <person name="Nishi S."/>
            <person name="Hori S."/>
            <person name="Arai W."/>
            <person name="Tsubouchi T."/>
            <person name="Morono Y."/>
            <person name="Uchiyama I."/>
            <person name="Ito T."/>
            <person name="Fujiyama A."/>
            <person name="Inagaki F."/>
            <person name="Takami H."/>
        </authorList>
    </citation>
    <scope>NUCLEOTIDE SEQUENCE</scope>
    <source>
        <strain evidence="2">Expedition CK06-06</strain>
    </source>
</reference>
<feature type="non-terminal residue" evidence="2">
    <location>
        <position position="243"/>
    </location>
</feature>
<name>X0Y6B5_9ZZZZ</name>
<evidence type="ECO:0000313" key="2">
    <source>
        <dbReference type="EMBL" id="GAG32411.1"/>
    </source>
</evidence>
<accession>X0Y6B5</accession>